<evidence type="ECO:0000256" key="7">
    <source>
        <dbReference type="ARBA" id="ARBA00023033"/>
    </source>
</evidence>
<evidence type="ECO:0000256" key="6">
    <source>
        <dbReference type="ARBA" id="ARBA00023008"/>
    </source>
</evidence>
<keyword evidence="4" id="KW-0479">Metal-binding</keyword>
<evidence type="ECO:0000259" key="11">
    <source>
        <dbReference type="PROSITE" id="PS00498"/>
    </source>
</evidence>
<dbReference type="PANTHER" id="PTHR11474:SF76">
    <property type="entry name" value="SHKT DOMAIN-CONTAINING PROTEIN"/>
    <property type="match status" value="1"/>
</dbReference>
<dbReference type="Gene3D" id="2.60.310.20">
    <property type="match status" value="1"/>
</dbReference>
<dbReference type="GO" id="GO:0046872">
    <property type="term" value="F:metal ion binding"/>
    <property type="evidence" value="ECO:0007669"/>
    <property type="project" value="UniProtKB-KW"/>
</dbReference>
<evidence type="ECO:0000256" key="2">
    <source>
        <dbReference type="ARBA" id="ARBA00009928"/>
    </source>
</evidence>
<dbReference type="EC" id="1.14.18.1" evidence="3"/>
<dbReference type="Proteomes" id="UP000604273">
    <property type="component" value="Unassembled WGS sequence"/>
</dbReference>
<evidence type="ECO:0000256" key="4">
    <source>
        <dbReference type="ARBA" id="ARBA00022723"/>
    </source>
</evidence>
<dbReference type="InterPro" id="IPR041640">
    <property type="entry name" value="Tyrosinase_C"/>
</dbReference>
<evidence type="ECO:0000256" key="8">
    <source>
        <dbReference type="ARBA" id="ARBA00023101"/>
    </source>
</evidence>
<evidence type="ECO:0000256" key="5">
    <source>
        <dbReference type="ARBA" id="ARBA00023002"/>
    </source>
</evidence>
<dbReference type="PROSITE" id="PS00498">
    <property type="entry name" value="TYROSINASE_2"/>
    <property type="match status" value="1"/>
</dbReference>
<feature type="domain" description="Tyrosinase copper-binding" evidence="11">
    <location>
        <begin position="346"/>
        <end position="357"/>
    </location>
</feature>
<proteinExistence type="inferred from homology"/>
<dbReference type="Gene3D" id="1.10.1280.10">
    <property type="entry name" value="Di-copper center containing domain from catechol oxidase"/>
    <property type="match status" value="1"/>
</dbReference>
<comment type="caution">
    <text evidence="12">The sequence shown here is derived from an EMBL/GenBank/DDBJ whole genome shotgun (WGS) entry which is preliminary data.</text>
</comment>
<dbReference type="InterPro" id="IPR050316">
    <property type="entry name" value="Tyrosinase/Hemocyanin"/>
</dbReference>
<dbReference type="InterPro" id="IPR002227">
    <property type="entry name" value="Tyrosinase_Cu-bd"/>
</dbReference>
<dbReference type="PANTHER" id="PTHR11474">
    <property type="entry name" value="TYROSINASE FAMILY MEMBER"/>
    <property type="match status" value="1"/>
</dbReference>
<gene>
    <name evidence="12" type="ORF">FGADI_7367</name>
</gene>
<evidence type="ECO:0000313" key="13">
    <source>
        <dbReference type="Proteomes" id="UP000604273"/>
    </source>
</evidence>
<dbReference type="GO" id="GO:0004503">
    <property type="term" value="F:tyrosinase activity"/>
    <property type="evidence" value="ECO:0007669"/>
    <property type="project" value="UniProtKB-EC"/>
</dbReference>
<accession>A0A8H4T571</accession>
<dbReference type="OrthoDB" id="1658288at2759"/>
<comment type="catalytic activity">
    <reaction evidence="10">
        <text>L-tyrosine + O2 = L-dopaquinone + H2O</text>
        <dbReference type="Rhea" id="RHEA:18117"/>
        <dbReference type="ChEBI" id="CHEBI:15377"/>
        <dbReference type="ChEBI" id="CHEBI:15379"/>
        <dbReference type="ChEBI" id="CHEBI:57924"/>
        <dbReference type="ChEBI" id="CHEBI:58315"/>
        <dbReference type="EC" id="1.14.18.1"/>
    </reaction>
</comment>
<dbReference type="InterPro" id="IPR008922">
    <property type="entry name" value="Di-copper_centre_dom_sf"/>
</dbReference>
<dbReference type="AlphaFoldDB" id="A0A8H4T571"/>
<keyword evidence="6" id="KW-0186">Copper</keyword>
<keyword evidence="8" id="KW-0470">Melanin biosynthesis</keyword>
<dbReference type="Pfam" id="PF18132">
    <property type="entry name" value="Tyrosinase_C"/>
    <property type="match status" value="1"/>
</dbReference>
<keyword evidence="13" id="KW-1185">Reference proteome</keyword>
<reference evidence="12" key="2">
    <citation type="submission" date="2020-05" db="EMBL/GenBank/DDBJ databases">
        <authorList>
            <person name="Kim H.-S."/>
            <person name="Proctor R.H."/>
            <person name="Brown D.W."/>
        </authorList>
    </citation>
    <scope>NUCLEOTIDE SEQUENCE</scope>
    <source>
        <strain evidence="12">NRRL 45417</strain>
    </source>
</reference>
<dbReference type="EMBL" id="JABFAI010000174">
    <property type="protein sequence ID" value="KAF4951592.1"/>
    <property type="molecule type" value="Genomic_DNA"/>
</dbReference>
<name>A0A8H4T571_9HYPO</name>
<comment type="catalytic activity">
    <reaction evidence="9">
        <text>2 L-dopa + O2 = 2 L-dopaquinone + 2 H2O</text>
        <dbReference type="Rhea" id="RHEA:34287"/>
        <dbReference type="ChEBI" id="CHEBI:15377"/>
        <dbReference type="ChEBI" id="CHEBI:15379"/>
        <dbReference type="ChEBI" id="CHEBI:57504"/>
        <dbReference type="ChEBI" id="CHEBI:57924"/>
        <dbReference type="EC" id="1.14.18.1"/>
    </reaction>
</comment>
<protein>
    <recommendedName>
        <fullName evidence="3">tyrosinase</fullName>
        <ecNumber evidence="3">1.14.18.1</ecNumber>
    </recommendedName>
</protein>
<keyword evidence="7" id="KW-0503">Monooxygenase</keyword>
<keyword evidence="5" id="KW-0560">Oxidoreductase</keyword>
<evidence type="ECO:0000256" key="9">
    <source>
        <dbReference type="ARBA" id="ARBA00048233"/>
    </source>
</evidence>
<dbReference type="Pfam" id="PF00264">
    <property type="entry name" value="Tyrosinase"/>
    <property type="match status" value="1"/>
</dbReference>
<organism evidence="12 13">
    <name type="scientific">Fusarium gaditjirri</name>
    <dbReference type="NCBI Taxonomy" id="282569"/>
    <lineage>
        <taxon>Eukaryota</taxon>
        <taxon>Fungi</taxon>
        <taxon>Dikarya</taxon>
        <taxon>Ascomycota</taxon>
        <taxon>Pezizomycotina</taxon>
        <taxon>Sordariomycetes</taxon>
        <taxon>Hypocreomycetidae</taxon>
        <taxon>Hypocreales</taxon>
        <taxon>Nectriaceae</taxon>
        <taxon>Fusarium</taxon>
        <taxon>Fusarium nisikadoi species complex</taxon>
    </lineage>
</organism>
<evidence type="ECO:0000256" key="10">
    <source>
        <dbReference type="ARBA" id="ARBA00048881"/>
    </source>
</evidence>
<evidence type="ECO:0000256" key="3">
    <source>
        <dbReference type="ARBA" id="ARBA00011906"/>
    </source>
</evidence>
<comment type="cofactor">
    <cofactor evidence="1">
        <name>Cu(2+)</name>
        <dbReference type="ChEBI" id="CHEBI:29036"/>
    </cofactor>
</comment>
<dbReference type="PRINTS" id="PR00092">
    <property type="entry name" value="TYROSINASE"/>
</dbReference>
<dbReference type="SUPFAM" id="SSF48056">
    <property type="entry name" value="Di-copper centre-containing domain"/>
    <property type="match status" value="1"/>
</dbReference>
<reference evidence="12" key="1">
    <citation type="journal article" date="2020" name="BMC Genomics">
        <title>Correction to: Identification and distribution of gene clusters required for synthesis of sphingolipid metabolism inhibitors in diverse species of the filamentous fungus Fusarium.</title>
        <authorList>
            <person name="Kim H.S."/>
            <person name="Lohmar J.M."/>
            <person name="Busman M."/>
            <person name="Brown D.W."/>
            <person name="Naumann T.A."/>
            <person name="Divon H.H."/>
            <person name="Lysoe E."/>
            <person name="Uhlig S."/>
            <person name="Proctor R.H."/>
        </authorList>
    </citation>
    <scope>NUCLEOTIDE SEQUENCE</scope>
    <source>
        <strain evidence="12">NRRL 45417</strain>
    </source>
</reference>
<sequence length="674" mass="76716">MSNPNMDQLDKAHEKGVVLGLAGFGTGQRVDIDVMLAEQPDTFNLYLIALMELQGMDNLPWSTPEDYSFKAGSKNLKMSWFQLTGIHGLPLSPWDGVRDKGYYCTHGKPHFGTWHRPFLAMMEQTLFRQVANVAQRFSESDIPDEQKKKYIAAAQQFRLPYWDYYRPRAYTKTTFPGVTNPKDGTTTAPYDWGAPQIFTLPDVMVRRLPDNELIPMSNPFFQFEFNTEQFTKISNDEGYPNVFASIKKTIRHGGSDEKASQSMNDKLNSVREDRIRLCLALIEDEVYRNFRTFSTNAVLPKPKEQLEATLERPSGSIEDLHNGYHGTIGGTDGNGHMSYIETAAFDPIFWMHHCQIDRLFAIWQAANYEQDKSKEHWFNELEPKDQAKGKLDLTPFRKSLPEDKEKQQYWNSDLARNTTDLGYTYPELAGGQTGDTVRKEFREKYEWSRRTTVNRVFGTPPDNMRPVQVGDAQVFQYTSDTSSGDLFKNPGVPFHEMQQQTVMATMSSNPQYADDWYIDIVVERMLANGTFTIYYIIGDVQGQTGEEWSSLPGFVGMSHILAAPRDICENCASQDEEGQLVTSTTPITSLLLDYVQIGKLSSMGENNVKKFLINNLKWRVQTVAGEVLNPRDMANNHTFNLSISRKRTPVPRSAGDVQYDTYPEVIEAIIGNSS</sequence>
<comment type="similarity">
    <text evidence="2">Belongs to the tyrosinase family.</text>
</comment>
<evidence type="ECO:0000256" key="1">
    <source>
        <dbReference type="ARBA" id="ARBA00001973"/>
    </source>
</evidence>
<dbReference type="GO" id="GO:0042438">
    <property type="term" value="P:melanin biosynthetic process"/>
    <property type="evidence" value="ECO:0007669"/>
    <property type="project" value="UniProtKB-KW"/>
</dbReference>
<evidence type="ECO:0000313" key="12">
    <source>
        <dbReference type="EMBL" id="KAF4951592.1"/>
    </source>
</evidence>